<accession>A0ABX8WQK6</accession>
<proteinExistence type="predicted"/>
<evidence type="ECO:0000256" key="1">
    <source>
        <dbReference type="SAM" id="Phobius"/>
    </source>
</evidence>
<evidence type="ECO:0000313" key="3">
    <source>
        <dbReference type="Proteomes" id="UP000824755"/>
    </source>
</evidence>
<reference evidence="2 3" key="1">
    <citation type="submission" date="2021-08" db="EMBL/GenBank/DDBJ databases">
        <title>Lysobacter sp. strain CJ11 Genome sequencing and assembly.</title>
        <authorList>
            <person name="Kim I."/>
        </authorList>
    </citation>
    <scope>NUCLEOTIDE SEQUENCE [LARGE SCALE GENOMIC DNA]</scope>
    <source>
        <strain evidence="2 3">CJ11</strain>
    </source>
</reference>
<keyword evidence="1" id="KW-0472">Membrane</keyword>
<feature type="transmembrane region" description="Helical" evidence="1">
    <location>
        <begin position="69"/>
        <end position="88"/>
    </location>
</feature>
<keyword evidence="1" id="KW-0812">Transmembrane</keyword>
<dbReference type="Proteomes" id="UP000824755">
    <property type="component" value="Chromosome"/>
</dbReference>
<feature type="transmembrane region" description="Helical" evidence="1">
    <location>
        <begin position="41"/>
        <end position="63"/>
    </location>
</feature>
<name>A0ABX8WQK6_9GAMM</name>
<organism evidence="2 3">
    <name type="scientific">Lysobacter soyae</name>
    <dbReference type="NCBI Taxonomy" id="2764185"/>
    <lineage>
        <taxon>Bacteria</taxon>
        <taxon>Pseudomonadati</taxon>
        <taxon>Pseudomonadota</taxon>
        <taxon>Gammaproteobacteria</taxon>
        <taxon>Lysobacterales</taxon>
        <taxon>Lysobacteraceae</taxon>
        <taxon>Lysobacter</taxon>
    </lineage>
</organism>
<sequence length="242" mass="26897">MPGYSYIVAIHGLLGLIALVTFWSAAFLKKGSPKHRGIGKLFLLAMAGIVVSGIPLVIEFAFFRQKLAIALFLTFLLPLTAQACWTAWRAVTDKRDWKNLVARPGWKLAQYLPALLAVPVIWVGVRTGQLVFVGFALIPLLTAWRMHRFAKDGPQQGNWHVVMHYQAMLGAGIATHVAFLSIGMRPVWAWLATHTQIPGVLIEVFPWFAPVIVATAAGVWLGKKYNRKPPSRRLRASMPQPE</sequence>
<feature type="transmembrane region" description="Helical" evidence="1">
    <location>
        <begin position="162"/>
        <end position="184"/>
    </location>
</feature>
<protein>
    <recommendedName>
        <fullName evidence="4">DUF2306 domain-containing protein</fullName>
    </recommendedName>
</protein>
<dbReference type="RefSeq" id="WP_220379925.1">
    <property type="nucleotide sequence ID" value="NZ_CP080544.1"/>
</dbReference>
<dbReference type="EMBL" id="CP080544">
    <property type="protein sequence ID" value="QYR53107.1"/>
    <property type="molecule type" value="Genomic_DNA"/>
</dbReference>
<keyword evidence="3" id="KW-1185">Reference proteome</keyword>
<feature type="transmembrane region" description="Helical" evidence="1">
    <location>
        <begin position="6"/>
        <end position="29"/>
    </location>
</feature>
<keyword evidence="1" id="KW-1133">Transmembrane helix</keyword>
<gene>
    <name evidence="2" type="ORF">H8L67_00865</name>
</gene>
<evidence type="ECO:0000313" key="2">
    <source>
        <dbReference type="EMBL" id="QYR53107.1"/>
    </source>
</evidence>
<feature type="transmembrane region" description="Helical" evidence="1">
    <location>
        <begin position="204"/>
        <end position="222"/>
    </location>
</feature>
<evidence type="ECO:0008006" key="4">
    <source>
        <dbReference type="Google" id="ProtNLM"/>
    </source>
</evidence>